<evidence type="ECO:0000259" key="3">
    <source>
        <dbReference type="PROSITE" id="PS50060"/>
    </source>
</evidence>
<dbReference type="RefSeq" id="XP_028516258.1">
    <property type="nucleotide sequence ID" value="XM_028660457.1"/>
</dbReference>
<dbReference type="Proteomes" id="UP000887567">
    <property type="component" value="Unplaced"/>
</dbReference>
<organism evidence="4 5">
    <name type="scientific">Exaiptasia diaphana</name>
    <name type="common">Tropical sea anemone</name>
    <name type="synonym">Aiptasia pulchella</name>
    <dbReference type="NCBI Taxonomy" id="2652724"/>
    <lineage>
        <taxon>Eukaryota</taxon>
        <taxon>Metazoa</taxon>
        <taxon>Cnidaria</taxon>
        <taxon>Anthozoa</taxon>
        <taxon>Hexacorallia</taxon>
        <taxon>Actiniaria</taxon>
        <taxon>Aiptasiidae</taxon>
        <taxon>Exaiptasia</taxon>
    </lineage>
</organism>
<dbReference type="PANTHER" id="PTHR23282:SF101">
    <property type="entry name" value="MAM DOMAIN-CONTAINING PROTEIN"/>
    <property type="match status" value="1"/>
</dbReference>
<feature type="domain" description="MAM" evidence="3">
    <location>
        <begin position="48"/>
        <end position="165"/>
    </location>
</feature>
<dbReference type="OrthoDB" id="5984176at2759"/>
<evidence type="ECO:0000313" key="5">
    <source>
        <dbReference type="Proteomes" id="UP000887567"/>
    </source>
</evidence>
<dbReference type="AlphaFoldDB" id="A0A913YMJ8"/>
<name>A0A913YMJ8_EXADI</name>
<dbReference type="Pfam" id="PF00629">
    <property type="entry name" value="MAM"/>
    <property type="match status" value="1"/>
</dbReference>
<dbReference type="PANTHER" id="PTHR23282">
    <property type="entry name" value="APICAL ENDOSOMAL GLYCOPROTEIN PRECURSOR"/>
    <property type="match status" value="1"/>
</dbReference>
<dbReference type="InterPro" id="IPR013320">
    <property type="entry name" value="ConA-like_dom_sf"/>
</dbReference>
<dbReference type="EnsemblMetazoa" id="XM_028660457.1">
    <property type="protein sequence ID" value="XP_028516258.1"/>
    <property type="gene ID" value="LOC110243831"/>
</dbReference>
<feature type="chain" id="PRO_5037125434" description="MAM domain-containing protein" evidence="2">
    <location>
        <begin position="18"/>
        <end position="165"/>
    </location>
</feature>
<dbReference type="KEGG" id="epa:110243831"/>
<feature type="region of interest" description="Disordered" evidence="1">
    <location>
        <begin position="19"/>
        <end position="38"/>
    </location>
</feature>
<evidence type="ECO:0000256" key="2">
    <source>
        <dbReference type="SAM" id="SignalP"/>
    </source>
</evidence>
<sequence>MKSVIAQVLLACTLVYTKDGPSPSSSLPPRSPISPTTPSVITEPLSHVACDFNDGSTCNWKQIKTDNFDWTVNEGPTPESNTGPEKGSDGGKYAYIRVHDHKLGENATLILRDFRLKMNTCFSLMYHMFGQDIETLEIRQDGRLLMRLSGPQGNKWKQVRVHPGS</sequence>
<proteinExistence type="predicted"/>
<feature type="signal peptide" evidence="2">
    <location>
        <begin position="1"/>
        <end position="17"/>
    </location>
</feature>
<dbReference type="InterPro" id="IPR051560">
    <property type="entry name" value="MAM_domain-containing"/>
</dbReference>
<dbReference type="GeneID" id="110243831"/>
<feature type="compositionally biased region" description="Low complexity" evidence="1">
    <location>
        <begin position="21"/>
        <end position="38"/>
    </location>
</feature>
<dbReference type="Gene3D" id="2.60.120.200">
    <property type="match status" value="1"/>
</dbReference>
<dbReference type="PROSITE" id="PS50060">
    <property type="entry name" value="MAM_2"/>
    <property type="match status" value="1"/>
</dbReference>
<evidence type="ECO:0000313" key="4">
    <source>
        <dbReference type="EnsemblMetazoa" id="XP_028516258.1"/>
    </source>
</evidence>
<protein>
    <recommendedName>
        <fullName evidence="3">MAM domain-containing protein</fullName>
    </recommendedName>
</protein>
<keyword evidence="5" id="KW-1185">Reference proteome</keyword>
<dbReference type="SUPFAM" id="SSF49899">
    <property type="entry name" value="Concanavalin A-like lectins/glucanases"/>
    <property type="match status" value="1"/>
</dbReference>
<accession>A0A913YMJ8</accession>
<dbReference type="CDD" id="cd06263">
    <property type="entry name" value="MAM"/>
    <property type="match status" value="1"/>
</dbReference>
<keyword evidence="2" id="KW-0732">Signal</keyword>
<reference evidence="4" key="1">
    <citation type="submission" date="2022-11" db="UniProtKB">
        <authorList>
            <consortium name="EnsemblMetazoa"/>
        </authorList>
    </citation>
    <scope>IDENTIFICATION</scope>
</reference>
<dbReference type="SMART" id="SM00137">
    <property type="entry name" value="MAM"/>
    <property type="match status" value="1"/>
</dbReference>
<dbReference type="GO" id="GO:0016020">
    <property type="term" value="C:membrane"/>
    <property type="evidence" value="ECO:0007669"/>
    <property type="project" value="InterPro"/>
</dbReference>
<evidence type="ECO:0000256" key="1">
    <source>
        <dbReference type="SAM" id="MobiDB-lite"/>
    </source>
</evidence>
<dbReference type="InterPro" id="IPR000998">
    <property type="entry name" value="MAM_dom"/>
</dbReference>